<dbReference type="EMBL" id="UYRU01002267">
    <property type="protein sequence ID" value="VDK33857.1"/>
    <property type="molecule type" value="Genomic_DNA"/>
</dbReference>
<evidence type="ECO:0000313" key="1">
    <source>
        <dbReference type="EMBL" id="VDK33857.1"/>
    </source>
</evidence>
<feature type="non-terminal residue" evidence="1">
    <location>
        <position position="213"/>
    </location>
</feature>
<reference evidence="1 2" key="1">
    <citation type="submission" date="2018-11" db="EMBL/GenBank/DDBJ databases">
        <authorList>
            <consortium name="Pathogen Informatics"/>
        </authorList>
    </citation>
    <scope>NUCLEOTIDE SEQUENCE [LARGE SCALE GENOMIC DNA]</scope>
</reference>
<organism evidence="1 2">
    <name type="scientific">Dibothriocephalus latus</name>
    <name type="common">Fish tapeworm</name>
    <name type="synonym">Diphyllobothrium latum</name>
    <dbReference type="NCBI Taxonomy" id="60516"/>
    <lineage>
        <taxon>Eukaryota</taxon>
        <taxon>Metazoa</taxon>
        <taxon>Spiralia</taxon>
        <taxon>Lophotrochozoa</taxon>
        <taxon>Platyhelminthes</taxon>
        <taxon>Cestoda</taxon>
        <taxon>Eucestoda</taxon>
        <taxon>Diphyllobothriidea</taxon>
        <taxon>Diphyllobothriidae</taxon>
        <taxon>Dibothriocephalus</taxon>
    </lineage>
</organism>
<dbReference type="Proteomes" id="UP000281553">
    <property type="component" value="Unassembled WGS sequence"/>
</dbReference>
<evidence type="ECO:0000313" key="2">
    <source>
        <dbReference type="Proteomes" id="UP000281553"/>
    </source>
</evidence>
<keyword evidence="2" id="KW-1185">Reference proteome</keyword>
<gene>
    <name evidence="1" type="ORF">DILT_LOCUS526</name>
</gene>
<dbReference type="OrthoDB" id="5874059at2759"/>
<protein>
    <submittedName>
        <fullName evidence="1">Uncharacterized protein</fullName>
    </submittedName>
</protein>
<dbReference type="AlphaFoldDB" id="A0A3P6PM84"/>
<accession>A0A3P6PM84</accession>
<proteinExistence type="predicted"/>
<name>A0A3P6PM84_DIBLA</name>
<sequence length="213" mass="24136">MLRLFKHASRVNDWPETNVMPPWEDPPVTVALLKLITTEAAAGEPPGVIGHHLPRGLLKWDTQHTAKSPIYRRLHNFSVQFKIKPAHLQSAYQIFVLEQVRYRHVVMPVQLIAYLTNFKVPHKISFICTTFELSSSEPELAWSDLEVKISQDTTTAAIATNTVNAEVPRGATFTIITHERGELPFSAYDRSIHTMVTPGTQTSIYFSMSVTRR</sequence>